<dbReference type="GO" id="GO:0000166">
    <property type="term" value="F:nucleotide binding"/>
    <property type="evidence" value="ECO:0007669"/>
    <property type="project" value="InterPro"/>
</dbReference>
<name>A0A2C5ZAA7_9HYPO</name>
<dbReference type="OrthoDB" id="2129491at2759"/>
<dbReference type="Proteomes" id="UP000226431">
    <property type="component" value="Unassembled WGS sequence"/>
</dbReference>
<reference evidence="3 4" key="1">
    <citation type="submission" date="2017-06" db="EMBL/GenBank/DDBJ databases">
        <title>Ant-infecting Ophiocordyceps genomes reveal a high diversity of potential behavioral manipulation genes and a possible major role for enterotoxins.</title>
        <authorList>
            <person name="De Bekker C."/>
            <person name="Evans H.C."/>
            <person name="Brachmann A."/>
            <person name="Hughes D.P."/>
        </authorList>
    </citation>
    <scope>NUCLEOTIDE SEQUENCE [LARGE SCALE GENOMIC DNA]</scope>
    <source>
        <strain evidence="3 4">Map16</strain>
    </source>
</reference>
<gene>
    <name evidence="3" type="ORF">CDD80_6251</name>
</gene>
<sequence length="534" mass="58646">MVGIIDPELAESQPPAPAPQRPPFSADPPRCLIIGAGSRGQCYASAIDSVSNGIVAAVAEPIVSKRETLGRRHIWGSGVPRQGQSFSDWRQFLDYELHRRSRLQAGDDDVPPGVDAVFVCVLDEMHRDVVVGLAPLGLHMMCEKPLATSLDDCLAMYAALAPLRSSAVFSVGHVLRYSPHNLLLRRLLVEERILGDINSVVHTEPVGWWHFSHSYVRGNWRNHQTTAPSLLTKSCHDMDLLLWLLCSPEKPGSGEPPHLPASVSSSGALQFFKRSRKPPAAGSATNCMRCPLVDDGCKFSAKTIYLGSRCGLGRGNTGWPVDIVVHDIEDYGSTEERVAAVTRALQEDWDDKTPVEVVRSRNWFGRCVFESDNNVCDDQFVTITWPESVRPAKRATFHMAAQTSRQCDRFSRFYGEHGELYADSDTIVFEHFASGRSRTWRPRREHLGHGGGDAGLARQFVLACDAVKNGRRAAPDAQAEFVGCTLDEVLRSHVLVFAAEEARVGNKVVDWAQFWDRCVAQAGVEGGGGGGKAV</sequence>
<dbReference type="Gene3D" id="3.40.50.720">
    <property type="entry name" value="NAD(P)-binding Rossmann-like Domain"/>
    <property type="match status" value="1"/>
</dbReference>
<proteinExistence type="predicted"/>
<keyword evidence="4" id="KW-1185">Reference proteome</keyword>
<evidence type="ECO:0000259" key="2">
    <source>
        <dbReference type="Pfam" id="PF01408"/>
    </source>
</evidence>
<evidence type="ECO:0000256" key="1">
    <source>
        <dbReference type="SAM" id="MobiDB-lite"/>
    </source>
</evidence>
<dbReference type="AlphaFoldDB" id="A0A2C5ZAA7"/>
<evidence type="ECO:0000313" key="4">
    <source>
        <dbReference type="Proteomes" id="UP000226431"/>
    </source>
</evidence>
<dbReference type="STRING" id="2004952.A0A2C5ZAA7"/>
<dbReference type="SUPFAM" id="SSF55347">
    <property type="entry name" value="Glyceraldehyde-3-phosphate dehydrogenase-like, C-terminal domain"/>
    <property type="match status" value="1"/>
</dbReference>
<organism evidence="3 4">
    <name type="scientific">Ophiocordyceps camponoti-rufipedis</name>
    <dbReference type="NCBI Taxonomy" id="2004952"/>
    <lineage>
        <taxon>Eukaryota</taxon>
        <taxon>Fungi</taxon>
        <taxon>Dikarya</taxon>
        <taxon>Ascomycota</taxon>
        <taxon>Pezizomycotina</taxon>
        <taxon>Sordariomycetes</taxon>
        <taxon>Hypocreomycetidae</taxon>
        <taxon>Hypocreales</taxon>
        <taxon>Ophiocordycipitaceae</taxon>
        <taxon>Ophiocordyceps</taxon>
    </lineage>
</organism>
<dbReference type="InterPro" id="IPR036291">
    <property type="entry name" value="NAD(P)-bd_dom_sf"/>
</dbReference>
<dbReference type="InterPro" id="IPR000683">
    <property type="entry name" value="Gfo/Idh/MocA-like_OxRdtase_N"/>
</dbReference>
<feature type="region of interest" description="Disordered" evidence="1">
    <location>
        <begin position="1"/>
        <end position="27"/>
    </location>
</feature>
<dbReference type="PANTHER" id="PTHR43377:SF12">
    <property type="entry name" value="BINDING ROSSMANN FOLD OXIDOREDUCTASE, PUTATIVE (AFU_ORTHOLOGUE AFUA_3G11840)-RELATED"/>
    <property type="match status" value="1"/>
</dbReference>
<evidence type="ECO:0000313" key="3">
    <source>
        <dbReference type="EMBL" id="PHH78795.1"/>
    </source>
</evidence>
<accession>A0A2C5ZAA7</accession>
<dbReference type="InterPro" id="IPR051450">
    <property type="entry name" value="Gfo/Idh/MocA_Oxidoreductases"/>
</dbReference>
<protein>
    <recommendedName>
        <fullName evidence="2">Gfo/Idh/MocA-like oxidoreductase N-terminal domain-containing protein</fullName>
    </recommendedName>
</protein>
<feature type="compositionally biased region" description="Pro residues" evidence="1">
    <location>
        <begin position="14"/>
        <end position="26"/>
    </location>
</feature>
<dbReference type="EMBL" id="NJES01000067">
    <property type="protein sequence ID" value="PHH78795.1"/>
    <property type="molecule type" value="Genomic_DNA"/>
</dbReference>
<dbReference type="Pfam" id="PF01408">
    <property type="entry name" value="GFO_IDH_MocA"/>
    <property type="match status" value="1"/>
</dbReference>
<dbReference type="SUPFAM" id="SSF51735">
    <property type="entry name" value="NAD(P)-binding Rossmann-fold domains"/>
    <property type="match status" value="1"/>
</dbReference>
<feature type="domain" description="Gfo/Idh/MocA-like oxidoreductase N-terminal" evidence="2">
    <location>
        <begin position="30"/>
        <end position="161"/>
    </location>
</feature>
<comment type="caution">
    <text evidence="3">The sequence shown here is derived from an EMBL/GenBank/DDBJ whole genome shotgun (WGS) entry which is preliminary data.</text>
</comment>
<dbReference type="PANTHER" id="PTHR43377">
    <property type="entry name" value="BILIVERDIN REDUCTASE A"/>
    <property type="match status" value="1"/>
</dbReference>
<dbReference type="Gene3D" id="3.30.360.10">
    <property type="entry name" value="Dihydrodipicolinate Reductase, domain 2"/>
    <property type="match status" value="2"/>
</dbReference>